<dbReference type="GO" id="GO:0005789">
    <property type="term" value="C:endoplasmic reticulum membrane"/>
    <property type="evidence" value="ECO:0007669"/>
    <property type="project" value="TreeGrafter"/>
</dbReference>
<dbReference type="InterPro" id="IPR019328">
    <property type="entry name" value="PIGH-H_dom"/>
</dbReference>
<keyword evidence="4" id="KW-0418">Kinase</keyword>
<dbReference type="EMBL" id="JASUXU010000002">
    <property type="protein sequence ID" value="KAK0327678.1"/>
    <property type="molecule type" value="Genomic_DNA"/>
</dbReference>
<dbReference type="InterPro" id="IPR037997">
    <property type="entry name" value="Dgk1-like"/>
</dbReference>
<dbReference type="EMBL" id="JAUJLE010000002">
    <property type="protein sequence ID" value="KAK1015576.1"/>
    <property type="molecule type" value="Genomic_DNA"/>
</dbReference>
<feature type="compositionally biased region" description="Low complexity" evidence="1">
    <location>
        <begin position="32"/>
        <end position="43"/>
    </location>
</feature>
<feature type="region of interest" description="Disordered" evidence="1">
    <location>
        <begin position="1"/>
        <end position="128"/>
    </location>
</feature>
<reference evidence="5" key="2">
    <citation type="submission" date="2023-06" db="EMBL/GenBank/DDBJ databases">
        <title>Black Yeasts Isolated from many extreme environments.</title>
        <authorList>
            <person name="Coleine C."/>
            <person name="Stajich J.E."/>
            <person name="Selbmann L."/>
        </authorList>
    </citation>
    <scope>NUCLEOTIDE SEQUENCE</scope>
    <source>
        <strain evidence="5">CCFEE 5200</strain>
    </source>
</reference>
<evidence type="ECO:0000256" key="2">
    <source>
        <dbReference type="SAM" id="Phobius"/>
    </source>
</evidence>
<dbReference type="GO" id="GO:0141035">
    <property type="term" value="F:CTP-dependent diacylglycerol kinase activity"/>
    <property type="evidence" value="ECO:0007669"/>
    <property type="project" value="UniProtKB-EC"/>
</dbReference>
<evidence type="ECO:0000313" key="4">
    <source>
        <dbReference type="EMBL" id="KAK0327678.1"/>
    </source>
</evidence>
<keyword evidence="2" id="KW-0472">Membrane</keyword>
<comment type="caution">
    <text evidence="4">The sequence shown here is derived from an EMBL/GenBank/DDBJ whole genome shotgun (WGS) entry which is preliminary data.</text>
</comment>
<organism evidence="4 6">
    <name type="scientific">Friedmanniomyces endolithicus</name>
    <dbReference type="NCBI Taxonomy" id="329885"/>
    <lineage>
        <taxon>Eukaryota</taxon>
        <taxon>Fungi</taxon>
        <taxon>Dikarya</taxon>
        <taxon>Ascomycota</taxon>
        <taxon>Pezizomycotina</taxon>
        <taxon>Dothideomycetes</taxon>
        <taxon>Dothideomycetidae</taxon>
        <taxon>Mycosphaerellales</taxon>
        <taxon>Teratosphaeriaceae</taxon>
        <taxon>Friedmanniomyces</taxon>
    </lineage>
</organism>
<dbReference type="Pfam" id="PF10181">
    <property type="entry name" value="PIG-H"/>
    <property type="match status" value="1"/>
</dbReference>
<feature type="transmembrane region" description="Helical" evidence="2">
    <location>
        <begin position="430"/>
        <end position="448"/>
    </location>
</feature>
<dbReference type="Proteomes" id="UP001168146">
    <property type="component" value="Unassembled WGS sequence"/>
</dbReference>
<feature type="compositionally biased region" description="Low complexity" evidence="1">
    <location>
        <begin position="7"/>
        <end position="16"/>
    </location>
</feature>
<feature type="transmembrane region" description="Helical" evidence="2">
    <location>
        <begin position="171"/>
        <end position="187"/>
    </location>
</feature>
<evidence type="ECO:0000313" key="6">
    <source>
        <dbReference type="Proteomes" id="UP001168146"/>
    </source>
</evidence>
<feature type="transmembrane region" description="Helical" evidence="2">
    <location>
        <begin position="294"/>
        <end position="315"/>
    </location>
</feature>
<reference evidence="4" key="1">
    <citation type="submission" date="2021-12" db="EMBL/GenBank/DDBJ databases">
        <title>Black yeast isolated from Biological Soil Crust.</title>
        <authorList>
            <person name="Kurbessoian T."/>
        </authorList>
    </citation>
    <scope>NUCLEOTIDE SEQUENCE</scope>
    <source>
        <strain evidence="4">CCFEE 5208</strain>
    </source>
</reference>
<dbReference type="GO" id="GO:0004143">
    <property type="term" value="F:ATP-dependent diacylglycerol kinase activity"/>
    <property type="evidence" value="ECO:0007669"/>
    <property type="project" value="InterPro"/>
</dbReference>
<evidence type="ECO:0000313" key="7">
    <source>
        <dbReference type="Proteomes" id="UP001175353"/>
    </source>
</evidence>
<evidence type="ECO:0000256" key="1">
    <source>
        <dbReference type="SAM" id="MobiDB-lite"/>
    </source>
</evidence>
<dbReference type="Proteomes" id="UP001175353">
    <property type="component" value="Unassembled WGS sequence"/>
</dbReference>
<sequence>MASQYQIPSTPRIISPSPTPSEQSGVDGYFPQQARSKAQRQSSVEPIEEQEPDGDSGYDEEEHPDLARARSKSRSPQVKRHPPRRMGKNGSISSATVLIPDATRSRKATDKQTNGTTTTRPNLLSPESAYPQGYGAAYWRSLSRSPSPLGLIPIHREWRAFIHKHEVPRKLLHVSIGFVILYFYFAGYQQADFTTLLLSLFIPIFTVDLVRFRWPAFNQVYIRVLGPFMRESEAHDTFNGVISYIAGLWATLYFCRKDVAVVSILLLSWCDPAASTFGRAWGKYTPRIRRGKSLAGSLAAFGVGVAVAVWFWGFVAPGGWEMDKNQGVNGFAFQGRLESSWGVLEGWPAVGVLALVTGLAASKTQRPVRDDIASQLTPQLELVDGHKGTPSNLDPAIMLTVKRQTSTTVLYTVSTRAPVVTWTARASQSGLLLARLLAGIFVLALLLNEYSRVFRWPQNLPGLSSVLAISPTHNTLAFWFTHTLPWYYRAILTAVMSWLIFTKSHLEESLLVIRGLGVQTSTSSPSYLWTSSTRFIPTSSIQDILIHEAFRGFEVRYYLSIVVEDEEDVVVVFPVSLHVSC</sequence>
<keyword evidence="2" id="KW-1133">Transmembrane helix</keyword>
<dbReference type="AlphaFoldDB" id="A0AAN6JKI0"/>
<feature type="transmembrane region" description="Helical" evidence="2">
    <location>
        <begin position="193"/>
        <end position="214"/>
    </location>
</feature>
<dbReference type="PANTHER" id="PTHR31303">
    <property type="entry name" value="CTP-DEPENDENT DIACYLGLYCEROL KINASE 1"/>
    <property type="match status" value="1"/>
</dbReference>
<keyword evidence="2" id="KW-0812">Transmembrane</keyword>
<name>A0AAN6JKI0_9PEZI</name>
<keyword evidence="4" id="KW-0808">Transferase</keyword>
<proteinExistence type="predicted"/>
<feature type="domain" description="Phosphatidylinositol N-acetylglucosaminyltransferase subunit H conserved" evidence="3">
    <location>
        <begin position="509"/>
        <end position="574"/>
    </location>
</feature>
<feature type="compositionally biased region" description="Polar residues" evidence="1">
    <location>
        <begin position="111"/>
        <end position="122"/>
    </location>
</feature>
<protein>
    <submittedName>
        <fullName evidence="4">Diacylglycerol kinase</fullName>
        <ecNumber evidence="4">2.7.1.174</ecNumber>
    </submittedName>
</protein>
<feature type="compositionally biased region" description="Acidic residues" evidence="1">
    <location>
        <begin position="46"/>
        <end position="63"/>
    </location>
</feature>
<dbReference type="PANTHER" id="PTHR31303:SF1">
    <property type="entry name" value="CTP-DEPENDENT DIACYLGLYCEROL KINASE 1"/>
    <property type="match status" value="1"/>
</dbReference>
<evidence type="ECO:0000259" key="3">
    <source>
        <dbReference type="Pfam" id="PF10181"/>
    </source>
</evidence>
<feature type="compositionally biased region" description="Basic residues" evidence="1">
    <location>
        <begin position="69"/>
        <end position="87"/>
    </location>
</feature>
<keyword evidence="7" id="KW-1185">Reference proteome</keyword>
<evidence type="ECO:0000313" key="5">
    <source>
        <dbReference type="EMBL" id="KAK1015576.1"/>
    </source>
</evidence>
<gene>
    <name evidence="4" type="primary">DGK1_1</name>
    <name evidence="4" type="ORF">LTR82_001195</name>
    <name evidence="5" type="ORF">LTR91_000601</name>
</gene>
<accession>A0AAN6JKI0</accession>
<dbReference type="EC" id="2.7.1.174" evidence="4"/>
<dbReference type="GO" id="GO:0006654">
    <property type="term" value="P:phosphatidic acid biosynthetic process"/>
    <property type="evidence" value="ECO:0007669"/>
    <property type="project" value="TreeGrafter"/>
</dbReference>